<evidence type="ECO:0000256" key="3">
    <source>
        <dbReference type="ARBA" id="ARBA00022989"/>
    </source>
</evidence>
<dbReference type="STRING" id="1549748.WH95_13280"/>
<feature type="transmembrane region" description="Helical" evidence="5">
    <location>
        <begin position="111"/>
        <end position="130"/>
    </location>
</feature>
<protein>
    <submittedName>
        <fullName evidence="7">Ferric reductase</fullName>
    </submittedName>
</protein>
<name>A0A0M2R938_9PROT</name>
<gene>
    <name evidence="7" type="ORF">WH95_13280</name>
</gene>
<feature type="transmembrane region" description="Helical" evidence="5">
    <location>
        <begin position="33"/>
        <end position="58"/>
    </location>
</feature>
<evidence type="ECO:0000256" key="1">
    <source>
        <dbReference type="ARBA" id="ARBA00004141"/>
    </source>
</evidence>
<keyword evidence="4 5" id="KW-0472">Membrane</keyword>
<feature type="domain" description="Ferric oxidoreductase" evidence="6">
    <location>
        <begin position="40"/>
        <end position="152"/>
    </location>
</feature>
<dbReference type="Pfam" id="PF01794">
    <property type="entry name" value="Ferric_reduct"/>
    <property type="match status" value="1"/>
</dbReference>
<dbReference type="PATRIC" id="fig|1549748.8.peg.849"/>
<dbReference type="InterPro" id="IPR013130">
    <property type="entry name" value="Fe3_Rdtase_TM_dom"/>
</dbReference>
<feature type="transmembrane region" description="Helical" evidence="5">
    <location>
        <begin position="169"/>
        <end position="187"/>
    </location>
</feature>
<evidence type="ECO:0000313" key="7">
    <source>
        <dbReference type="EMBL" id="KKJ76490.1"/>
    </source>
</evidence>
<organism evidence="7 8">
    <name type="scientific">Kiloniella litopenaei</name>
    <dbReference type="NCBI Taxonomy" id="1549748"/>
    <lineage>
        <taxon>Bacteria</taxon>
        <taxon>Pseudomonadati</taxon>
        <taxon>Pseudomonadota</taxon>
        <taxon>Alphaproteobacteria</taxon>
        <taxon>Rhodospirillales</taxon>
        <taxon>Kiloniellaceae</taxon>
        <taxon>Kiloniella</taxon>
    </lineage>
</organism>
<keyword evidence="3 5" id="KW-1133">Transmembrane helix</keyword>
<keyword evidence="8" id="KW-1185">Reference proteome</keyword>
<feature type="transmembrane region" description="Helical" evidence="5">
    <location>
        <begin position="70"/>
        <end position="91"/>
    </location>
</feature>
<evidence type="ECO:0000256" key="4">
    <source>
        <dbReference type="ARBA" id="ARBA00023136"/>
    </source>
</evidence>
<evidence type="ECO:0000256" key="2">
    <source>
        <dbReference type="ARBA" id="ARBA00022692"/>
    </source>
</evidence>
<reference evidence="7 8" key="1">
    <citation type="submission" date="2015-03" db="EMBL/GenBank/DDBJ databases">
        <title>Genome sequence of Kiloniella sp. P1-1, isolated from the gut microflora of Pacific white shrimp, Penaeus vannamei.</title>
        <authorList>
            <person name="Shao Z."/>
            <person name="Wang L."/>
            <person name="Li X."/>
        </authorList>
    </citation>
    <scope>NUCLEOTIDE SEQUENCE [LARGE SCALE GENOMIC DNA]</scope>
    <source>
        <strain evidence="7 8">P1-1</strain>
    </source>
</reference>
<comment type="caution">
    <text evidence="7">The sequence shown here is derived from an EMBL/GenBank/DDBJ whole genome shotgun (WGS) entry which is preliminary data.</text>
</comment>
<evidence type="ECO:0000256" key="5">
    <source>
        <dbReference type="SAM" id="Phobius"/>
    </source>
</evidence>
<sequence length="195" mass="21613">MNTGLIWSTLAIVIIVPIVAALQSPLLAWRDPVYIVAGLAGIIAMVLLFVQPLLAGGYLRGLSRLLSRRVHRVIGGILVMMIVIHVIGLWITSPPDVIDALLFTSPTPFSAWDVIAMWALFASALTVLLRRRLRINSHKWRFIHTGFAVVIVSSSIVHALLIIGTMEVISKRILCGFILAITAKVIVDWWRLPKR</sequence>
<evidence type="ECO:0000313" key="8">
    <source>
        <dbReference type="Proteomes" id="UP000034491"/>
    </source>
</evidence>
<proteinExistence type="predicted"/>
<keyword evidence="2 5" id="KW-0812">Transmembrane</keyword>
<dbReference type="EMBL" id="LANI01000019">
    <property type="protein sequence ID" value="KKJ76490.1"/>
    <property type="molecule type" value="Genomic_DNA"/>
</dbReference>
<dbReference type="AlphaFoldDB" id="A0A0M2R938"/>
<dbReference type="GO" id="GO:0016020">
    <property type="term" value="C:membrane"/>
    <property type="evidence" value="ECO:0007669"/>
    <property type="project" value="UniProtKB-SubCell"/>
</dbReference>
<feature type="transmembrane region" description="Helical" evidence="5">
    <location>
        <begin position="142"/>
        <end position="163"/>
    </location>
</feature>
<evidence type="ECO:0000259" key="6">
    <source>
        <dbReference type="Pfam" id="PF01794"/>
    </source>
</evidence>
<accession>A0A0M2R938</accession>
<comment type="subcellular location">
    <subcellularLocation>
        <location evidence="1">Membrane</location>
        <topology evidence="1">Multi-pass membrane protein</topology>
    </subcellularLocation>
</comment>
<dbReference type="Proteomes" id="UP000034491">
    <property type="component" value="Unassembled WGS sequence"/>
</dbReference>
<dbReference type="OrthoDB" id="7917288at2"/>